<keyword evidence="1" id="KW-1133">Transmembrane helix</keyword>
<name>A0AA35YUF3_LACSI</name>
<evidence type="ECO:0000313" key="2">
    <source>
        <dbReference type="EMBL" id="CAI9280249.1"/>
    </source>
</evidence>
<evidence type="ECO:0000256" key="1">
    <source>
        <dbReference type="SAM" id="Phobius"/>
    </source>
</evidence>
<dbReference type="Proteomes" id="UP001177003">
    <property type="component" value="Chromosome 4"/>
</dbReference>
<protein>
    <submittedName>
        <fullName evidence="2">Uncharacterized protein</fullName>
    </submittedName>
</protein>
<keyword evidence="1" id="KW-0472">Membrane</keyword>
<keyword evidence="1" id="KW-0812">Transmembrane</keyword>
<gene>
    <name evidence="2" type="ORF">LSALG_LOCUS20006</name>
</gene>
<sequence>MFNTSTTLLQSKKYNPKHFTSIVGIAATLIPFRIVVINDEKETTMRIVMEQPCHLLQFFITSSYLSLLKLLPQLTCFPWIFLPSFSFANQCLSNPCCFRSYSSLISSIEHLCE</sequence>
<proteinExistence type="predicted"/>
<dbReference type="EMBL" id="OX465080">
    <property type="protein sequence ID" value="CAI9280249.1"/>
    <property type="molecule type" value="Genomic_DNA"/>
</dbReference>
<accession>A0AA35YUF3</accession>
<keyword evidence="3" id="KW-1185">Reference proteome</keyword>
<organism evidence="2 3">
    <name type="scientific">Lactuca saligna</name>
    <name type="common">Willowleaf lettuce</name>
    <dbReference type="NCBI Taxonomy" id="75948"/>
    <lineage>
        <taxon>Eukaryota</taxon>
        <taxon>Viridiplantae</taxon>
        <taxon>Streptophyta</taxon>
        <taxon>Embryophyta</taxon>
        <taxon>Tracheophyta</taxon>
        <taxon>Spermatophyta</taxon>
        <taxon>Magnoliopsida</taxon>
        <taxon>eudicotyledons</taxon>
        <taxon>Gunneridae</taxon>
        <taxon>Pentapetalae</taxon>
        <taxon>asterids</taxon>
        <taxon>campanulids</taxon>
        <taxon>Asterales</taxon>
        <taxon>Asteraceae</taxon>
        <taxon>Cichorioideae</taxon>
        <taxon>Cichorieae</taxon>
        <taxon>Lactucinae</taxon>
        <taxon>Lactuca</taxon>
    </lineage>
</organism>
<evidence type="ECO:0000313" key="3">
    <source>
        <dbReference type="Proteomes" id="UP001177003"/>
    </source>
</evidence>
<reference evidence="2" key="1">
    <citation type="submission" date="2023-04" db="EMBL/GenBank/DDBJ databases">
        <authorList>
            <person name="Vijverberg K."/>
            <person name="Xiong W."/>
            <person name="Schranz E."/>
        </authorList>
    </citation>
    <scope>NUCLEOTIDE SEQUENCE</scope>
</reference>
<feature type="transmembrane region" description="Helical" evidence="1">
    <location>
        <begin position="18"/>
        <end position="36"/>
    </location>
</feature>
<dbReference type="AlphaFoldDB" id="A0AA35YUF3"/>